<sequence>MVEDRYCSPTIMDRLAFRADGLTSLSEDDDWRAGCVAFIEAEGKVALVRKSTDDATDYDLAGLWAMPGGMIRRQSPGATREVEKAARSSLASRVEVEAGLKLPAAWNTPDLGPIVSRYLRRGRTRWTLLLARTFTIQSPVPLCPIDRTISEARWARVAPTWETIAPANRLALAHILWPRLSESEKAHAREWVEKAKVECSGWAREVGLPIPPSPWASVQRLREWTATFI</sequence>
<evidence type="ECO:0000313" key="2">
    <source>
        <dbReference type="EMBL" id="QFI61883.1"/>
    </source>
</evidence>
<dbReference type="PROSITE" id="PS51462">
    <property type="entry name" value="NUDIX"/>
    <property type="match status" value="1"/>
</dbReference>
<dbReference type="CDD" id="cd02883">
    <property type="entry name" value="NUDIX_Hydrolase"/>
    <property type="match status" value="1"/>
</dbReference>
<organism evidence="2 3">
    <name type="scientific">Qipengyuania flava</name>
    <dbReference type="NCBI Taxonomy" id="192812"/>
    <lineage>
        <taxon>Bacteria</taxon>
        <taxon>Pseudomonadati</taxon>
        <taxon>Pseudomonadota</taxon>
        <taxon>Alphaproteobacteria</taxon>
        <taxon>Sphingomonadales</taxon>
        <taxon>Erythrobacteraceae</taxon>
        <taxon>Qipengyuania</taxon>
    </lineage>
</organism>
<gene>
    <name evidence="2" type="ORF">D0Y83_00245</name>
</gene>
<dbReference type="InterPro" id="IPR000086">
    <property type="entry name" value="NUDIX_hydrolase_dom"/>
</dbReference>
<protein>
    <recommendedName>
        <fullName evidence="1">Nudix hydrolase domain-containing protein</fullName>
    </recommendedName>
</protein>
<reference evidence="3" key="1">
    <citation type="submission" date="2018-09" db="EMBL/GenBank/DDBJ databases">
        <title>Nocardia yunnanensis sp. nov., an actinomycete isolated from a soil sample.</title>
        <authorList>
            <person name="Zhang J."/>
        </authorList>
    </citation>
    <scope>NUCLEOTIDE SEQUENCE [LARGE SCALE GENOMIC DNA]</scope>
    <source>
        <strain evidence="3">21-3</strain>
    </source>
</reference>
<dbReference type="GO" id="GO:0003824">
    <property type="term" value="F:catalytic activity"/>
    <property type="evidence" value="ECO:0007669"/>
    <property type="project" value="UniProtKB-ARBA"/>
</dbReference>
<evidence type="ECO:0000313" key="3">
    <source>
        <dbReference type="Proteomes" id="UP000325385"/>
    </source>
</evidence>
<name>A0A5P6N9P9_9SPHN</name>
<dbReference type="AlphaFoldDB" id="A0A5P6N9P9"/>
<feature type="domain" description="Nudix hydrolase" evidence="1">
    <location>
        <begin position="30"/>
        <end position="178"/>
    </location>
</feature>
<dbReference type="Proteomes" id="UP000325385">
    <property type="component" value="Chromosome"/>
</dbReference>
<accession>A0A5P6N9P9</accession>
<proteinExistence type="predicted"/>
<dbReference type="InterPro" id="IPR015797">
    <property type="entry name" value="NUDIX_hydrolase-like_dom_sf"/>
</dbReference>
<dbReference type="SUPFAM" id="SSF55811">
    <property type="entry name" value="Nudix"/>
    <property type="match status" value="1"/>
</dbReference>
<evidence type="ECO:0000259" key="1">
    <source>
        <dbReference type="PROSITE" id="PS51462"/>
    </source>
</evidence>
<dbReference type="EMBL" id="CP032228">
    <property type="protein sequence ID" value="QFI61883.1"/>
    <property type="molecule type" value="Genomic_DNA"/>
</dbReference>